<feature type="signal peptide" evidence="1">
    <location>
        <begin position="1"/>
        <end position="20"/>
    </location>
</feature>
<keyword evidence="1" id="KW-0732">Signal</keyword>
<dbReference type="RefSeq" id="WP_026746125.1">
    <property type="nucleotide sequence ID" value="NZ_AP019823.1"/>
</dbReference>
<reference evidence="2 3" key="1">
    <citation type="submission" date="2019-07" db="EMBL/GenBank/DDBJ databases">
        <title>Complete Genome Sequence of Leptotrichia hofstadii Strain JCM16775.</title>
        <authorList>
            <person name="Watanabe S."/>
            <person name="Cui L."/>
        </authorList>
    </citation>
    <scope>NUCLEOTIDE SEQUENCE [LARGE SCALE GENOMIC DNA]</scope>
    <source>
        <strain evidence="2 3">JCM16775</strain>
    </source>
</reference>
<organism evidence="2 3">
    <name type="scientific">Leptotrichia hofstadii</name>
    <dbReference type="NCBI Taxonomy" id="157688"/>
    <lineage>
        <taxon>Bacteria</taxon>
        <taxon>Fusobacteriati</taxon>
        <taxon>Fusobacteriota</taxon>
        <taxon>Fusobacteriia</taxon>
        <taxon>Fusobacteriales</taxon>
        <taxon>Leptotrichiaceae</taxon>
        <taxon>Leptotrichia</taxon>
    </lineage>
</organism>
<evidence type="ECO:0000313" key="2">
    <source>
        <dbReference type="EMBL" id="BBM38808.1"/>
    </source>
</evidence>
<proteinExistence type="predicted"/>
<accession>A0A510JHQ6</accession>
<feature type="chain" id="PRO_5022127626" evidence="1">
    <location>
        <begin position="21"/>
        <end position="223"/>
    </location>
</feature>
<dbReference type="KEGG" id="lhf:JCM16775_1518"/>
<gene>
    <name evidence="2" type="ORF">JCM16775_1518</name>
</gene>
<keyword evidence="3" id="KW-1185">Reference proteome</keyword>
<name>A0A510JHQ6_9FUSO</name>
<sequence>MKKFLTVTFLFFSIFGFSNAKNNTSNDEKQAVINSFYDFMKFHTSPENVKKNVFTNSVEGTNEILGKNVSNQRKKNLEDIAASQTNKSLKNSADYLIIANSKISYKVLDAEIKNGTAVLTVHIKGPNFTAHASELENYIKKISNEEKKKISKMNNKQYQSFLLEKSSEFYLQLVKRNDLQYMENDIKVYVKKYPNTWGVIQDYTINNAIYKYLGFGYGPELMR</sequence>
<dbReference type="Proteomes" id="UP000321892">
    <property type="component" value="Chromosome"/>
</dbReference>
<protein>
    <submittedName>
        <fullName evidence="2">Uncharacterized protein</fullName>
    </submittedName>
</protein>
<dbReference type="AlphaFoldDB" id="A0A510JHQ6"/>
<evidence type="ECO:0000256" key="1">
    <source>
        <dbReference type="SAM" id="SignalP"/>
    </source>
</evidence>
<dbReference type="EMBL" id="AP019823">
    <property type="protein sequence ID" value="BBM38808.1"/>
    <property type="molecule type" value="Genomic_DNA"/>
</dbReference>
<evidence type="ECO:0000313" key="3">
    <source>
        <dbReference type="Proteomes" id="UP000321892"/>
    </source>
</evidence>
<dbReference type="OrthoDB" id="79850at2"/>